<dbReference type="Proteomes" id="UP000295252">
    <property type="component" value="Chromosome IV"/>
</dbReference>
<dbReference type="EMBL" id="HG739349">
    <property type="protein sequence ID" value="CDP18674.1"/>
    <property type="molecule type" value="Genomic_DNA"/>
</dbReference>
<gene>
    <name evidence="4" type="ORF">GSCOC_T00010447001</name>
    <name evidence="5" type="ORF">GSCOC_T00010448001</name>
    <name evidence="3" type="ORF">GSCOC_T00012949001</name>
    <name evidence="2" type="ORF">GSCOC_T00018430001</name>
    <name evidence="1" type="ORF">GSCOC_T00043230001</name>
</gene>
<dbReference type="Gramene" id="CDP18370">
    <property type="protein sequence ID" value="CDP18370"/>
    <property type="gene ID" value="GSCOC_T00012949001"/>
</dbReference>
<protein>
    <submittedName>
        <fullName evidence="4">Uncharacterized protein</fullName>
    </submittedName>
</protein>
<dbReference type="Gramene" id="CDP15477">
    <property type="protein sequence ID" value="CDP15477"/>
    <property type="gene ID" value="GSCOC_T00043230001"/>
</dbReference>
<dbReference type="EMBL" id="HG739315">
    <property type="protein sequence ID" value="CDP18370.1"/>
    <property type="molecule type" value="Genomic_DNA"/>
</dbReference>
<evidence type="ECO:0000313" key="5">
    <source>
        <dbReference type="EMBL" id="CDP18674.1"/>
    </source>
</evidence>
<proteinExistence type="predicted"/>
<evidence type="ECO:0000313" key="6">
    <source>
        <dbReference type="Proteomes" id="UP000295252"/>
    </source>
</evidence>
<reference evidence="4" key="1">
    <citation type="submission" date="2013-11" db="EMBL/GenBank/DDBJ databases">
        <authorList>
            <person name="Genoscope - CEA"/>
        </authorList>
    </citation>
    <scope>NUCLEOTIDE SEQUENCE</scope>
    <source>
        <strain evidence="4">DH200</strain>
    </source>
</reference>
<dbReference type="InParanoid" id="A0A068VG76"/>
<evidence type="ECO:0000313" key="1">
    <source>
        <dbReference type="EMBL" id="CDP15477.1"/>
    </source>
</evidence>
<dbReference type="Proteomes" id="UP000295252">
    <property type="component" value="Chromosome V"/>
</dbReference>
<dbReference type="Gramene" id="CDP18673">
    <property type="protein sequence ID" value="CDP18673"/>
    <property type="gene ID" value="GSCOC_T00010447001"/>
</dbReference>
<dbReference type="EMBL" id="HG739183">
    <property type="protein sequence ID" value="CDP15477.1"/>
    <property type="molecule type" value="Genomic_DNA"/>
</dbReference>
<dbReference type="EMBL" id="HG739211">
    <property type="protein sequence ID" value="CDP16485.1"/>
    <property type="molecule type" value="Genomic_DNA"/>
</dbReference>
<sequence>MDLHIKITKWHGIVLSFLDHSIIPGSLHSKKVAVKKFQFGSIIGGNGLDLNQKFYLQMFSWDFKPI</sequence>
<dbReference type="AlphaFoldDB" id="A0A068VG76"/>
<accession>A0A068VG76</accession>
<organism evidence="4 6">
    <name type="scientific">Coffea canephora</name>
    <name type="common">Robusta coffee</name>
    <dbReference type="NCBI Taxonomy" id="49390"/>
    <lineage>
        <taxon>Eukaryota</taxon>
        <taxon>Viridiplantae</taxon>
        <taxon>Streptophyta</taxon>
        <taxon>Embryophyta</taxon>
        <taxon>Tracheophyta</taxon>
        <taxon>Spermatophyta</taxon>
        <taxon>Magnoliopsida</taxon>
        <taxon>eudicotyledons</taxon>
        <taxon>Gunneridae</taxon>
        <taxon>Pentapetalae</taxon>
        <taxon>asterids</taxon>
        <taxon>lamiids</taxon>
        <taxon>Gentianales</taxon>
        <taxon>Rubiaceae</taxon>
        <taxon>Ixoroideae</taxon>
        <taxon>Gardenieae complex</taxon>
        <taxon>Bertiereae - Coffeeae clade</taxon>
        <taxon>Coffeeae</taxon>
        <taxon>Coffea</taxon>
    </lineage>
</organism>
<dbReference type="Gramene" id="CDP18674">
    <property type="protein sequence ID" value="CDP18674"/>
    <property type="gene ID" value="GSCOC_T00010448001"/>
</dbReference>
<keyword evidence="6" id="KW-1185">Reference proteome</keyword>
<dbReference type="EMBL" id="HG739349">
    <property type="protein sequence ID" value="CDP18673.1"/>
    <property type="molecule type" value="Genomic_DNA"/>
</dbReference>
<reference evidence="6" key="2">
    <citation type="journal article" date="2014" name="Science">
        <title>The coffee genome provides insight into the convergent evolution of caffeine biosynthesis.</title>
        <authorList>
            <person name="Denoeud F."/>
            <person name="Carretero-Paulet L."/>
            <person name="Dereeper A."/>
            <person name="Droc G."/>
            <person name="Guyot R."/>
            <person name="Pietrella M."/>
            <person name="Zheng C."/>
            <person name="Alberti A."/>
            <person name="Anthony F."/>
            <person name="Aprea G."/>
            <person name="Aury J.M."/>
            <person name="Bento P."/>
            <person name="Bernard M."/>
            <person name="Bocs S."/>
            <person name="Campa C."/>
            <person name="Cenci A."/>
            <person name="Combes M.C."/>
            <person name="Crouzillat D."/>
            <person name="Da Silva C."/>
            <person name="Daddiego L."/>
            <person name="De Bellis F."/>
            <person name="Dussert S."/>
            <person name="Garsmeur O."/>
            <person name="Gayraud T."/>
            <person name="Guignon V."/>
            <person name="Jahn K."/>
            <person name="Jamilloux V."/>
            <person name="Joet T."/>
            <person name="Labadie K."/>
            <person name="Lan T."/>
            <person name="Leclercq J."/>
            <person name="Lepelley M."/>
            <person name="Leroy T."/>
            <person name="Li L.T."/>
            <person name="Librado P."/>
            <person name="Lopez L."/>
            <person name="Munoz A."/>
            <person name="Noel B."/>
            <person name="Pallavicini A."/>
            <person name="Perrotta G."/>
            <person name="Poncet V."/>
            <person name="Pot D."/>
            <person name="Priyono X."/>
            <person name="Rigoreau M."/>
            <person name="Rouard M."/>
            <person name="Rozas J."/>
            <person name="Tranchant-Dubreuil C."/>
            <person name="VanBuren R."/>
            <person name="Zhang Q."/>
            <person name="Andrade A.C."/>
            <person name="Argout X."/>
            <person name="Bertrand B."/>
            <person name="de Kochko A."/>
            <person name="Graziosi G."/>
            <person name="Henry R.J."/>
            <person name="Jayarama X."/>
            <person name="Ming R."/>
            <person name="Nagai C."/>
            <person name="Rounsley S."/>
            <person name="Sankoff D."/>
            <person name="Giuliano G."/>
            <person name="Albert V.A."/>
            <person name="Wincker P."/>
            <person name="Lashermes P."/>
        </authorList>
    </citation>
    <scope>NUCLEOTIDE SEQUENCE [LARGE SCALE GENOMIC DNA]</scope>
    <source>
        <strain evidence="6">cv. DH200-94</strain>
    </source>
</reference>
<evidence type="ECO:0000313" key="3">
    <source>
        <dbReference type="EMBL" id="CDP18370.1"/>
    </source>
</evidence>
<dbReference type="Gramene" id="CDP16485">
    <property type="protein sequence ID" value="CDP16485"/>
    <property type="gene ID" value="GSCOC_T00018430001"/>
</dbReference>
<reference evidence="4" key="3">
    <citation type="submission" date="2014-06" db="EMBL/GenBank/DDBJ databases">
        <title>Structure and adaptive landscape of the coffee genome.</title>
        <authorList>
            <person name="Denoeud F."/>
            <person name="Wincker P."/>
            <person name="Lashermes P."/>
        </authorList>
    </citation>
    <scope>NUCLEOTIDE SEQUENCE [LARGE SCALE GENOMIC DNA]</scope>
    <source>
        <strain evidence="4">DH200</strain>
    </source>
</reference>
<dbReference type="Proteomes" id="UP000295252">
    <property type="component" value="Chromosome VII"/>
</dbReference>
<evidence type="ECO:0000313" key="4">
    <source>
        <dbReference type="EMBL" id="CDP18673.1"/>
    </source>
</evidence>
<evidence type="ECO:0000313" key="2">
    <source>
        <dbReference type="EMBL" id="CDP16485.1"/>
    </source>
</evidence>
<name>A0A068VG76_COFCA</name>